<dbReference type="InterPro" id="IPR010065">
    <property type="entry name" value="AA_ABC_transptr_permease_3TM"/>
</dbReference>
<evidence type="ECO:0000259" key="10">
    <source>
        <dbReference type="PROSITE" id="PS50928"/>
    </source>
</evidence>
<dbReference type="PANTHER" id="PTHR30614">
    <property type="entry name" value="MEMBRANE COMPONENT OF AMINO ACID ABC TRANSPORTER"/>
    <property type="match status" value="1"/>
</dbReference>
<evidence type="ECO:0000256" key="2">
    <source>
        <dbReference type="ARBA" id="ARBA00010072"/>
    </source>
</evidence>
<protein>
    <submittedName>
        <fullName evidence="11">Polar amino acid ABC transporter, inner membrane subunit</fullName>
    </submittedName>
</protein>
<name>C5CFF2_KOSOT</name>
<dbReference type="NCBIfam" id="TIGR01726">
    <property type="entry name" value="HEQRo_perm_3TM"/>
    <property type="match status" value="1"/>
</dbReference>
<dbReference type="GO" id="GO:0022857">
    <property type="term" value="F:transmembrane transporter activity"/>
    <property type="evidence" value="ECO:0007669"/>
    <property type="project" value="InterPro"/>
</dbReference>
<dbReference type="GO" id="GO:0006865">
    <property type="term" value="P:amino acid transport"/>
    <property type="evidence" value="ECO:0007669"/>
    <property type="project" value="UniProtKB-KW"/>
</dbReference>
<dbReference type="OrthoDB" id="9811552at2"/>
<dbReference type="PROSITE" id="PS50928">
    <property type="entry name" value="ABC_TM1"/>
    <property type="match status" value="1"/>
</dbReference>
<keyword evidence="12" id="KW-1185">Reference proteome</keyword>
<dbReference type="InterPro" id="IPR000515">
    <property type="entry name" value="MetI-like"/>
</dbReference>
<evidence type="ECO:0000256" key="9">
    <source>
        <dbReference type="RuleBase" id="RU363032"/>
    </source>
</evidence>
<dbReference type="KEGG" id="kol:Kole_1672"/>
<dbReference type="EMBL" id="CP001634">
    <property type="protein sequence ID" value="ACR80361.1"/>
    <property type="molecule type" value="Genomic_DNA"/>
</dbReference>
<dbReference type="Proteomes" id="UP000002382">
    <property type="component" value="Chromosome"/>
</dbReference>
<accession>C5CFF2</accession>
<reference evidence="11 12" key="1">
    <citation type="submission" date="2009-06" db="EMBL/GenBank/DDBJ databases">
        <title>Complete sequence of Thermotogales bacterium TBF 19.5.1.</title>
        <authorList>
            <consortium name="US DOE Joint Genome Institute"/>
            <person name="Lucas S."/>
            <person name="Copeland A."/>
            <person name="Lapidus A."/>
            <person name="Glavina del Rio T."/>
            <person name="Tice H."/>
            <person name="Bruce D."/>
            <person name="Goodwin L."/>
            <person name="Pitluck S."/>
            <person name="Chertkov O."/>
            <person name="Brettin T."/>
            <person name="Detter J.C."/>
            <person name="Han C."/>
            <person name="Schmutz J."/>
            <person name="Larimer F."/>
            <person name="Land M."/>
            <person name="Hauser L."/>
            <person name="Kyrpides N."/>
            <person name="Ovchinnikova G."/>
            <person name="Noll K."/>
        </authorList>
    </citation>
    <scope>NUCLEOTIDE SEQUENCE [LARGE SCALE GENOMIC DNA]</scope>
    <source>
        <strain evidence="12">ATCC BAA-1733 / DSM 21960 / TBF 19.5.1</strain>
    </source>
</reference>
<dbReference type="STRING" id="521045.Kole_1672"/>
<dbReference type="Pfam" id="PF00528">
    <property type="entry name" value="BPD_transp_1"/>
    <property type="match status" value="1"/>
</dbReference>
<evidence type="ECO:0000313" key="12">
    <source>
        <dbReference type="Proteomes" id="UP000002382"/>
    </source>
</evidence>
<organism evidence="11 12">
    <name type="scientific">Kosmotoga olearia (strain ATCC BAA-1733 / DSM 21960 / TBF 19.5.1)</name>
    <dbReference type="NCBI Taxonomy" id="521045"/>
    <lineage>
        <taxon>Bacteria</taxon>
        <taxon>Thermotogati</taxon>
        <taxon>Thermotogota</taxon>
        <taxon>Thermotogae</taxon>
        <taxon>Kosmotogales</taxon>
        <taxon>Kosmotogaceae</taxon>
        <taxon>Kosmotoga</taxon>
    </lineage>
</organism>
<keyword evidence="5 9" id="KW-0812">Transmembrane</keyword>
<evidence type="ECO:0000256" key="8">
    <source>
        <dbReference type="ARBA" id="ARBA00023136"/>
    </source>
</evidence>
<dbReference type="CDD" id="cd06261">
    <property type="entry name" value="TM_PBP2"/>
    <property type="match status" value="1"/>
</dbReference>
<feature type="domain" description="ABC transmembrane type-1" evidence="10">
    <location>
        <begin position="47"/>
        <end position="234"/>
    </location>
</feature>
<dbReference type="InterPro" id="IPR035906">
    <property type="entry name" value="MetI-like_sf"/>
</dbReference>
<evidence type="ECO:0000256" key="1">
    <source>
        <dbReference type="ARBA" id="ARBA00004651"/>
    </source>
</evidence>
<dbReference type="eggNOG" id="COG0765">
    <property type="taxonomic scope" value="Bacteria"/>
</dbReference>
<dbReference type="HOGENOM" id="CLU_019602_1_1_0"/>
<dbReference type="InterPro" id="IPR043429">
    <property type="entry name" value="ArtM/GltK/GlnP/TcyL/YhdX-like"/>
</dbReference>
<dbReference type="PANTHER" id="PTHR30614:SF20">
    <property type="entry name" value="GLUTAMINE TRANSPORT SYSTEM PERMEASE PROTEIN GLNP"/>
    <property type="match status" value="1"/>
</dbReference>
<keyword evidence="8 9" id="KW-0472">Membrane</keyword>
<evidence type="ECO:0000313" key="11">
    <source>
        <dbReference type="EMBL" id="ACR80361.1"/>
    </source>
</evidence>
<evidence type="ECO:0000256" key="3">
    <source>
        <dbReference type="ARBA" id="ARBA00022448"/>
    </source>
</evidence>
<sequence>MLKFMSRVLLVITVTLIFFSIYASLSKVYPFNWSVILKYRRLFFDGLMTTLRLSVTALGLSLLVGFIIALFRTSRILVLEELGMIYVWFFRNMPLLVIILLIYYGIGSVVAINRFWAGVISLALFEGAYVGEIFRAGIEAVPRGEIEAGEALGMYKYQIMGSIIFPRALRISIPPLVGQMVSLVKDSSLVSVIALGDLTMRARQVGTQTLASLEAYLVLAGFYLAITSLLSLVGRYLERRLAIP</sequence>
<gene>
    <name evidence="11" type="ordered locus">Kole_1672</name>
</gene>
<dbReference type="Gene3D" id="1.10.3720.10">
    <property type="entry name" value="MetI-like"/>
    <property type="match status" value="1"/>
</dbReference>
<comment type="similarity">
    <text evidence="2">Belongs to the binding-protein-dependent transport system permease family. HisMQ subfamily.</text>
</comment>
<dbReference type="SUPFAM" id="SSF161098">
    <property type="entry name" value="MetI-like"/>
    <property type="match status" value="1"/>
</dbReference>
<dbReference type="GO" id="GO:0043190">
    <property type="term" value="C:ATP-binding cassette (ABC) transporter complex"/>
    <property type="evidence" value="ECO:0007669"/>
    <property type="project" value="InterPro"/>
</dbReference>
<proteinExistence type="inferred from homology"/>
<evidence type="ECO:0000256" key="4">
    <source>
        <dbReference type="ARBA" id="ARBA00022475"/>
    </source>
</evidence>
<keyword evidence="6" id="KW-0029">Amino-acid transport</keyword>
<feature type="transmembrane region" description="Helical" evidence="9">
    <location>
        <begin position="215"/>
        <end position="237"/>
    </location>
</feature>
<evidence type="ECO:0000256" key="5">
    <source>
        <dbReference type="ARBA" id="ARBA00022692"/>
    </source>
</evidence>
<dbReference type="RefSeq" id="WP_015869005.1">
    <property type="nucleotide sequence ID" value="NC_012785.1"/>
</dbReference>
<feature type="transmembrane region" description="Helical" evidence="9">
    <location>
        <begin position="83"/>
        <end position="106"/>
    </location>
</feature>
<keyword evidence="4" id="KW-1003">Cell membrane</keyword>
<dbReference type="AlphaFoldDB" id="C5CFF2"/>
<evidence type="ECO:0000256" key="7">
    <source>
        <dbReference type="ARBA" id="ARBA00022989"/>
    </source>
</evidence>
<evidence type="ECO:0000256" key="6">
    <source>
        <dbReference type="ARBA" id="ARBA00022970"/>
    </source>
</evidence>
<keyword evidence="7 9" id="KW-1133">Transmembrane helix</keyword>
<comment type="subcellular location">
    <subcellularLocation>
        <location evidence="1 9">Cell membrane</location>
        <topology evidence="1 9">Multi-pass membrane protein</topology>
    </subcellularLocation>
</comment>
<feature type="transmembrane region" description="Helical" evidence="9">
    <location>
        <begin position="50"/>
        <end position="71"/>
    </location>
</feature>
<reference evidence="11 12" key="2">
    <citation type="journal article" date="2011" name="J. Bacteriol.">
        <title>Genome Sequence of Kosmotoga olearia Strain TBF 19.5.1, a Thermophilic Bacterium with a Wide Growth Temperature Range, Isolated from the Troll B Oil Platform in the North Sea.</title>
        <authorList>
            <person name="Swithers K.S."/>
            <person name="Dipippo J.L."/>
            <person name="Bruce D.C."/>
            <person name="Detter C."/>
            <person name="Tapia R."/>
            <person name="Han S."/>
            <person name="Goodwin L.A."/>
            <person name="Han J."/>
            <person name="Woyke T."/>
            <person name="Pitluck S."/>
            <person name="Pennacchio L."/>
            <person name="Nolan M."/>
            <person name="Mikhailova N."/>
            <person name="Land M.L."/>
            <person name="Nesbo C.L."/>
            <person name="Gogarten J.P."/>
            <person name="Noll K.M."/>
        </authorList>
    </citation>
    <scope>NUCLEOTIDE SEQUENCE [LARGE SCALE GENOMIC DNA]</scope>
    <source>
        <strain evidence="12">ATCC BAA-1733 / DSM 21960 / TBF 19.5.1</strain>
    </source>
</reference>
<keyword evidence="3 9" id="KW-0813">Transport</keyword>